<dbReference type="PANTHER" id="PTHR31259">
    <property type="entry name" value="ENDOSOME-ASSOCIATED TRAFFICKING REGULATOR 1"/>
    <property type="match status" value="1"/>
</dbReference>
<dbReference type="GO" id="GO:0030496">
    <property type="term" value="C:midbody"/>
    <property type="evidence" value="ECO:0007669"/>
    <property type="project" value="TreeGrafter"/>
</dbReference>
<dbReference type="GO" id="GO:0005813">
    <property type="term" value="C:centrosome"/>
    <property type="evidence" value="ECO:0007669"/>
    <property type="project" value="TreeGrafter"/>
</dbReference>
<evidence type="ECO:0000256" key="5">
    <source>
        <dbReference type="SAM" id="MobiDB-lite"/>
    </source>
</evidence>
<dbReference type="GO" id="GO:0005769">
    <property type="term" value="C:early endosome"/>
    <property type="evidence" value="ECO:0007669"/>
    <property type="project" value="TreeGrafter"/>
</dbReference>
<dbReference type="GO" id="GO:1903566">
    <property type="term" value="P:positive regulation of protein localization to cilium"/>
    <property type="evidence" value="ECO:0007669"/>
    <property type="project" value="TreeGrafter"/>
</dbReference>
<proteinExistence type="inferred from homology"/>
<evidence type="ECO:0000256" key="2">
    <source>
        <dbReference type="ARBA" id="ARBA00016007"/>
    </source>
</evidence>
<dbReference type="PANTHER" id="PTHR31259:SF3">
    <property type="entry name" value="ENDOSOME-ASSOCIATED-TRAFFICKING REGULATOR 1"/>
    <property type="match status" value="1"/>
</dbReference>
<feature type="coiled-coil region" evidence="4">
    <location>
        <begin position="284"/>
        <end position="385"/>
    </location>
</feature>
<accession>A0A8C5INB6</accession>
<evidence type="ECO:0000256" key="1">
    <source>
        <dbReference type="ARBA" id="ARBA00007791"/>
    </source>
</evidence>
<name>A0A8C5INB6_JUNHY</name>
<dbReference type="GO" id="GO:0055037">
    <property type="term" value="C:recycling endosome"/>
    <property type="evidence" value="ECO:0007669"/>
    <property type="project" value="TreeGrafter"/>
</dbReference>
<keyword evidence="7" id="KW-1185">Reference proteome</keyword>
<reference evidence="6" key="2">
    <citation type="submission" date="2025-09" db="UniProtKB">
        <authorList>
            <consortium name="Ensembl"/>
        </authorList>
    </citation>
    <scope>IDENTIFICATION</scope>
</reference>
<organism evidence="6 7">
    <name type="scientific">Junco hyemalis</name>
    <name type="common">Dark-eyed junco</name>
    <dbReference type="NCBI Taxonomy" id="40217"/>
    <lineage>
        <taxon>Eukaryota</taxon>
        <taxon>Metazoa</taxon>
        <taxon>Chordata</taxon>
        <taxon>Craniata</taxon>
        <taxon>Vertebrata</taxon>
        <taxon>Euteleostomi</taxon>
        <taxon>Archelosauria</taxon>
        <taxon>Archosauria</taxon>
        <taxon>Dinosauria</taxon>
        <taxon>Saurischia</taxon>
        <taxon>Theropoda</taxon>
        <taxon>Coelurosauria</taxon>
        <taxon>Aves</taxon>
        <taxon>Neognathae</taxon>
        <taxon>Neoaves</taxon>
        <taxon>Telluraves</taxon>
        <taxon>Australaves</taxon>
        <taxon>Passeriformes</taxon>
        <taxon>Passerellidae</taxon>
        <taxon>Junco</taxon>
    </lineage>
</organism>
<evidence type="ECO:0000313" key="7">
    <source>
        <dbReference type="Proteomes" id="UP000694408"/>
    </source>
</evidence>
<reference evidence="6" key="1">
    <citation type="submission" date="2025-08" db="UniProtKB">
        <authorList>
            <consortium name="Ensembl"/>
        </authorList>
    </citation>
    <scope>IDENTIFICATION</scope>
</reference>
<comment type="similarity">
    <text evidence="1">Belongs to the ENTR1 family.</text>
</comment>
<keyword evidence="3 4" id="KW-0175">Coiled coil</keyword>
<dbReference type="GO" id="GO:0032465">
    <property type="term" value="P:regulation of cytokinesis"/>
    <property type="evidence" value="ECO:0007669"/>
    <property type="project" value="TreeGrafter"/>
</dbReference>
<dbReference type="GO" id="GO:0045724">
    <property type="term" value="P:positive regulation of cilium assembly"/>
    <property type="evidence" value="ECO:0007669"/>
    <property type="project" value="TreeGrafter"/>
</dbReference>
<sequence length="451" mass="51085">RVSPSQVPGAWPCCWRCLCTLWDRAVPSGPCCLPRLDCPCPSFMLEVSGGFMSCSLAASPGWGQLYTRRTAYPHAAKITFYENKAEDLGEPTFFVTPGDSYMVKDKQVGLAKHAVELEKEDQELQEPFYKDMGMSGRLDGDEEPSPTYHLPGHQRLPAPQKAGTAPSGFHDSFQHSSGQNLGTEAAATQAHASDHFVGHPESTTGAEPHVLHGEDGEDRQSLSLQPTYDLLWQENSMLRSENEMFRSANIMLAAENFTLRQAFKELTKDRAVFMAEDVVLREEYDVLREQYDRLGGENDALRKDNVMVRRMFQTFQNNLKRQVCMVASLQDQLKASQAERQREVQELQSLVQETECHLQIMTQRALNAETNMERLKQKIFILQGQLERCKLGNENLRTDWSRSSETELRLHQAKPPRAHNGQRCLPQVVPASEMLPIVTEVLESTRKILKF</sequence>
<evidence type="ECO:0000256" key="4">
    <source>
        <dbReference type="SAM" id="Coils"/>
    </source>
</evidence>
<dbReference type="OMA" id="CIGCPSH"/>
<dbReference type="InterPro" id="IPR026757">
    <property type="entry name" value="ENTR1"/>
</dbReference>
<protein>
    <recommendedName>
        <fullName evidence="2">Endosome-associated-trafficking regulator 1</fullName>
    </recommendedName>
</protein>
<feature type="compositionally biased region" description="Basic and acidic residues" evidence="5">
    <location>
        <begin position="209"/>
        <end position="220"/>
    </location>
</feature>
<dbReference type="Proteomes" id="UP000694408">
    <property type="component" value="Unplaced"/>
</dbReference>
<dbReference type="AlphaFoldDB" id="A0A8C5INB6"/>
<dbReference type="Ensembl" id="ENSJHYT00000006897.1">
    <property type="protein sequence ID" value="ENSJHYP00000005630.1"/>
    <property type="gene ID" value="ENSJHYG00000004583.1"/>
</dbReference>
<dbReference type="GO" id="GO:0036064">
    <property type="term" value="C:ciliary basal body"/>
    <property type="evidence" value="ECO:0007669"/>
    <property type="project" value="TreeGrafter"/>
</dbReference>
<evidence type="ECO:0000313" key="6">
    <source>
        <dbReference type="Ensembl" id="ENSJHYP00000005630.1"/>
    </source>
</evidence>
<evidence type="ECO:0000256" key="3">
    <source>
        <dbReference type="ARBA" id="ARBA00023054"/>
    </source>
</evidence>
<feature type="region of interest" description="Disordered" evidence="5">
    <location>
        <begin position="121"/>
        <end position="220"/>
    </location>
</feature>